<evidence type="ECO:0000256" key="2">
    <source>
        <dbReference type="ARBA" id="ARBA00023315"/>
    </source>
</evidence>
<feature type="domain" description="N-acetyltransferase" evidence="3">
    <location>
        <begin position="2"/>
        <end position="172"/>
    </location>
</feature>
<gene>
    <name evidence="4" type="ORF">N789_03720</name>
</gene>
<proteinExistence type="predicted"/>
<keyword evidence="2" id="KW-0012">Acyltransferase</keyword>
<keyword evidence="1" id="KW-0808">Transferase</keyword>
<evidence type="ECO:0000313" key="5">
    <source>
        <dbReference type="Proteomes" id="UP000029385"/>
    </source>
</evidence>
<sequence>MTLIRDLHTEDIPALTALAHVSVPLACPPDTKREDIDQHLDAVYSPGNLADWLANPALELRGAFSDEQLVGLLMLGAEASPVPVPASRSARELSKLYVHPSAHGQGIAATLLADARARARTQGHDALWLSTSKSNARALAFYRKQGFREFGERQFWVGNDPQPDWLLVLPLD</sequence>
<evidence type="ECO:0000256" key="1">
    <source>
        <dbReference type="ARBA" id="ARBA00022679"/>
    </source>
</evidence>
<dbReference type="PANTHER" id="PTHR43877">
    <property type="entry name" value="AMINOALKYLPHOSPHONATE N-ACETYLTRANSFERASE-RELATED-RELATED"/>
    <property type="match status" value="1"/>
</dbReference>
<dbReference type="eggNOG" id="COG0456">
    <property type="taxonomic scope" value="Bacteria"/>
</dbReference>
<evidence type="ECO:0000259" key="3">
    <source>
        <dbReference type="PROSITE" id="PS51186"/>
    </source>
</evidence>
<comment type="caution">
    <text evidence="4">The sequence shown here is derived from an EMBL/GenBank/DDBJ whole genome shotgun (WGS) entry which is preliminary data.</text>
</comment>
<dbReference type="EMBL" id="AVCI01000045">
    <property type="protein sequence ID" value="KFN41000.1"/>
    <property type="molecule type" value="Genomic_DNA"/>
</dbReference>
<dbReference type="OrthoDB" id="143110at2"/>
<dbReference type="CDD" id="cd04301">
    <property type="entry name" value="NAT_SF"/>
    <property type="match status" value="1"/>
</dbReference>
<evidence type="ECO:0000313" key="4">
    <source>
        <dbReference type="EMBL" id="KFN41000.1"/>
    </source>
</evidence>
<dbReference type="Pfam" id="PF00583">
    <property type="entry name" value="Acetyltransf_1"/>
    <property type="match status" value="1"/>
</dbReference>
<organism evidence="4 5">
    <name type="scientific">Arenimonas oryziterrae DSM 21050 = YC6267</name>
    <dbReference type="NCBI Taxonomy" id="1121015"/>
    <lineage>
        <taxon>Bacteria</taxon>
        <taxon>Pseudomonadati</taxon>
        <taxon>Pseudomonadota</taxon>
        <taxon>Gammaproteobacteria</taxon>
        <taxon>Lysobacterales</taxon>
        <taxon>Lysobacteraceae</taxon>
        <taxon>Arenimonas</taxon>
    </lineage>
</organism>
<keyword evidence="5" id="KW-1185">Reference proteome</keyword>
<dbReference type="PROSITE" id="PS51186">
    <property type="entry name" value="GNAT"/>
    <property type="match status" value="1"/>
</dbReference>
<name>A0A091B993_9GAMM</name>
<protein>
    <recommendedName>
        <fullName evidence="3">N-acetyltransferase domain-containing protein</fullName>
    </recommendedName>
</protein>
<dbReference type="InterPro" id="IPR016181">
    <property type="entry name" value="Acyl_CoA_acyltransferase"/>
</dbReference>
<dbReference type="GO" id="GO:0016747">
    <property type="term" value="F:acyltransferase activity, transferring groups other than amino-acyl groups"/>
    <property type="evidence" value="ECO:0007669"/>
    <property type="project" value="InterPro"/>
</dbReference>
<dbReference type="AlphaFoldDB" id="A0A091B993"/>
<dbReference type="RefSeq" id="WP_022967693.1">
    <property type="nucleotide sequence ID" value="NZ_ATVD01000001.1"/>
</dbReference>
<dbReference type="Proteomes" id="UP000029385">
    <property type="component" value="Unassembled WGS sequence"/>
</dbReference>
<dbReference type="Gene3D" id="3.40.630.30">
    <property type="match status" value="1"/>
</dbReference>
<dbReference type="InterPro" id="IPR000182">
    <property type="entry name" value="GNAT_dom"/>
</dbReference>
<dbReference type="STRING" id="1121015.GCA_000420545_00019"/>
<dbReference type="PANTHER" id="PTHR43877:SF2">
    <property type="entry name" value="AMINOALKYLPHOSPHONATE N-ACETYLTRANSFERASE-RELATED"/>
    <property type="match status" value="1"/>
</dbReference>
<dbReference type="InterPro" id="IPR050832">
    <property type="entry name" value="Bact_Acetyltransf"/>
</dbReference>
<dbReference type="PATRIC" id="fig|1121015.4.peg.2424"/>
<accession>A0A091B993</accession>
<dbReference type="SUPFAM" id="SSF55729">
    <property type="entry name" value="Acyl-CoA N-acyltransferases (Nat)"/>
    <property type="match status" value="1"/>
</dbReference>
<reference evidence="4 5" key="1">
    <citation type="submission" date="2013-09" db="EMBL/GenBank/DDBJ databases">
        <title>Genome sequencing of Arenimonas oryziterrae.</title>
        <authorList>
            <person name="Chen F."/>
            <person name="Wang G."/>
        </authorList>
    </citation>
    <scope>NUCLEOTIDE SEQUENCE [LARGE SCALE GENOMIC DNA]</scope>
    <source>
        <strain evidence="4 5">YC6267</strain>
    </source>
</reference>